<dbReference type="EMBL" id="FNGW01000001">
    <property type="protein sequence ID" value="SDL32007.1"/>
    <property type="molecule type" value="Genomic_DNA"/>
</dbReference>
<dbReference type="STRING" id="1121325.SAMN04515677_101492"/>
<accession>A0A1G9J3B9</accession>
<organism evidence="1 2">
    <name type="scientific">Romboutsia lituseburensis DSM 797</name>
    <dbReference type="NCBI Taxonomy" id="1121325"/>
    <lineage>
        <taxon>Bacteria</taxon>
        <taxon>Bacillati</taxon>
        <taxon>Bacillota</taxon>
        <taxon>Clostridia</taxon>
        <taxon>Peptostreptococcales</taxon>
        <taxon>Peptostreptococcaceae</taxon>
        <taxon>Romboutsia</taxon>
    </lineage>
</organism>
<sequence length="163" mass="18601">MKKLLVLFLMLSIISININFDGIIKIYANNSINHLENVENNYINQLESISDQLYILDSNSLKAVMGKKDKAPLLKDASYIKSQIKSLRKELSQYHQTESGNVEKNPISLALLNTLNYYSMSLSFLTGFLTSDCESTQSKLLEQYYFSKAKGDETLLWTKSQIK</sequence>
<evidence type="ECO:0000313" key="1">
    <source>
        <dbReference type="EMBL" id="SDL32007.1"/>
    </source>
</evidence>
<keyword evidence="2" id="KW-1185">Reference proteome</keyword>
<dbReference type="Proteomes" id="UP000199068">
    <property type="component" value="Unassembled WGS sequence"/>
</dbReference>
<dbReference type="AlphaFoldDB" id="A0A1G9J3B9"/>
<evidence type="ECO:0000313" key="2">
    <source>
        <dbReference type="Proteomes" id="UP000199068"/>
    </source>
</evidence>
<protein>
    <submittedName>
        <fullName evidence="1">Uncharacterized protein</fullName>
    </submittedName>
</protein>
<gene>
    <name evidence="1" type="ORF">SAMN04515677_101492</name>
</gene>
<name>A0A1G9J3B9_9FIRM</name>
<proteinExistence type="predicted"/>
<dbReference type="RefSeq" id="WP_092722497.1">
    <property type="nucleotide sequence ID" value="NZ_FNGW01000001.1"/>
</dbReference>
<reference evidence="1 2" key="1">
    <citation type="submission" date="2016-10" db="EMBL/GenBank/DDBJ databases">
        <authorList>
            <person name="de Groot N.N."/>
        </authorList>
    </citation>
    <scope>NUCLEOTIDE SEQUENCE [LARGE SCALE GENOMIC DNA]</scope>
    <source>
        <strain evidence="1 2">DSM 797</strain>
    </source>
</reference>